<comment type="caution">
    <text evidence="2">The sequence shown here is derived from an EMBL/GenBank/DDBJ whole genome shotgun (WGS) entry which is preliminary data.</text>
</comment>
<dbReference type="PANTHER" id="PTHR33164">
    <property type="entry name" value="TRANSCRIPTIONAL REGULATOR, MARR FAMILY"/>
    <property type="match status" value="1"/>
</dbReference>
<dbReference type="GO" id="GO:0003700">
    <property type="term" value="F:DNA-binding transcription factor activity"/>
    <property type="evidence" value="ECO:0007669"/>
    <property type="project" value="InterPro"/>
</dbReference>
<evidence type="ECO:0000259" key="1">
    <source>
        <dbReference type="PROSITE" id="PS50995"/>
    </source>
</evidence>
<dbReference type="PRINTS" id="PR00598">
    <property type="entry name" value="HTHMARR"/>
</dbReference>
<dbReference type="AlphaFoldDB" id="A0A923LFR3"/>
<dbReference type="Proteomes" id="UP000652477">
    <property type="component" value="Unassembled WGS sequence"/>
</dbReference>
<dbReference type="PANTHER" id="PTHR33164:SF101">
    <property type="entry name" value="TRANSCRIPTIONAL REPRESSOR MPRA"/>
    <property type="match status" value="1"/>
</dbReference>
<feature type="domain" description="HTH marR-type" evidence="1">
    <location>
        <begin position="1"/>
        <end position="139"/>
    </location>
</feature>
<dbReference type="Gene3D" id="1.10.10.10">
    <property type="entry name" value="Winged helix-like DNA-binding domain superfamily/Winged helix DNA-binding domain"/>
    <property type="match status" value="1"/>
</dbReference>
<dbReference type="RefSeq" id="WP_186874441.1">
    <property type="nucleotide sequence ID" value="NZ_JACOPF010000001.1"/>
</dbReference>
<dbReference type="EMBL" id="JACOPF010000001">
    <property type="protein sequence ID" value="MBC5687776.1"/>
    <property type="molecule type" value="Genomic_DNA"/>
</dbReference>
<keyword evidence="3" id="KW-1185">Reference proteome</keyword>
<evidence type="ECO:0000313" key="3">
    <source>
        <dbReference type="Proteomes" id="UP000652477"/>
    </source>
</evidence>
<sequence length="151" mass="17245">MDIIYLKKLLDSCFLAKRIIETLPELPKGMKPRHIHVLEAVYELTKEQGGCRVGEVSEKLNITTPSISKLIQELEQLQMIEKYADRQDKRVTLLRLTADGEICVKRHVTDLHTAWADALSDVENKQAEETVHILEKLYATMPKGGEKYGEN</sequence>
<protein>
    <submittedName>
        <fullName evidence="2">Winged helix-turn-helix transcriptional regulator</fullName>
    </submittedName>
</protein>
<dbReference type="InterPro" id="IPR039422">
    <property type="entry name" value="MarR/SlyA-like"/>
</dbReference>
<gene>
    <name evidence="2" type="ORF">H8S37_02340</name>
</gene>
<dbReference type="PROSITE" id="PS50995">
    <property type="entry name" value="HTH_MARR_2"/>
    <property type="match status" value="1"/>
</dbReference>
<accession>A0A923LFR3</accession>
<proteinExistence type="predicted"/>
<organism evidence="2 3">
    <name type="scientific">Mediterraneibacter hominis</name>
    <dbReference type="NCBI Taxonomy" id="2763054"/>
    <lineage>
        <taxon>Bacteria</taxon>
        <taxon>Bacillati</taxon>
        <taxon>Bacillota</taxon>
        <taxon>Clostridia</taxon>
        <taxon>Lachnospirales</taxon>
        <taxon>Lachnospiraceae</taxon>
        <taxon>Mediterraneibacter</taxon>
    </lineage>
</organism>
<dbReference type="InterPro" id="IPR036390">
    <property type="entry name" value="WH_DNA-bd_sf"/>
</dbReference>
<dbReference type="Pfam" id="PF12802">
    <property type="entry name" value="MarR_2"/>
    <property type="match status" value="1"/>
</dbReference>
<dbReference type="SMART" id="SM00347">
    <property type="entry name" value="HTH_MARR"/>
    <property type="match status" value="1"/>
</dbReference>
<evidence type="ECO:0000313" key="2">
    <source>
        <dbReference type="EMBL" id="MBC5687776.1"/>
    </source>
</evidence>
<dbReference type="InterPro" id="IPR000835">
    <property type="entry name" value="HTH_MarR-typ"/>
</dbReference>
<dbReference type="SUPFAM" id="SSF46785">
    <property type="entry name" value="Winged helix' DNA-binding domain"/>
    <property type="match status" value="1"/>
</dbReference>
<name>A0A923LFR3_9FIRM</name>
<dbReference type="InterPro" id="IPR036388">
    <property type="entry name" value="WH-like_DNA-bd_sf"/>
</dbReference>
<dbReference type="GO" id="GO:0006950">
    <property type="term" value="P:response to stress"/>
    <property type="evidence" value="ECO:0007669"/>
    <property type="project" value="TreeGrafter"/>
</dbReference>
<reference evidence="2" key="1">
    <citation type="submission" date="2020-08" db="EMBL/GenBank/DDBJ databases">
        <title>Genome public.</title>
        <authorList>
            <person name="Liu C."/>
            <person name="Sun Q."/>
        </authorList>
    </citation>
    <scope>NUCLEOTIDE SEQUENCE</scope>
    <source>
        <strain evidence="2">NSJ-55</strain>
    </source>
</reference>